<dbReference type="EMBL" id="JANPWE010000004">
    <property type="protein sequence ID" value="MCR6545723.1"/>
    <property type="molecule type" value="Genomic_DNA"/>
</dbReference>
<evidence type="ECO:0000313" key="1">
    <source>
        <dbReference type="EMBL" id="MCR6545723.1"/>
    </source>
</evidence>
<dbReference type="Proteomes" id="UP001524944">
    <property type="component" value="Unassembled WGS sequence"/>
</dbReference>
<name>A0ABT1Y593_9FIRM</name>
<proteinExistence type="predicted"/>
<reference evidence="1 2" key="1">
    <citation type="submission" date="2022-08" db="EMBL/GenBank/DDBJ databases">
        <title>Proteogenomics of the novel Dehalobacterium formicoaceticum strain EZ94 highlights a key role of methyltransferases during anaerobic dichloromethane degradation.</title>
        <authorList>
            <person name="Wasmund K."/>
        </authorList>
    </citation>
    <scope>NUCLEOTIDE SEQUENCE [LARGE SCALE GENOMIC DNA]</scope>
    <source>
        <strain evidence="1 2">EZ94</strain>
    </source>
</reference>
<protein>
    <submittedName>
        <fullName evidence="1">Uncharacterized protein</fullName>
    </submittedName>
</protein>
<gene>
    <name evidence="1" type="ORF">NVS47_09410</name>
</gene>
<organism evidence="1 2">
    <name type="scientific">Dehalobacterium formicoaceticum</name>
    <dbReference type="NCBI Taxonomy" id="51515"/>
    <lineage>
        <taxon>Bacteria</taxon>
        <taxon>Bacillati</taxon>
        <taxon>Bacillota</taxon>
        <taxon>Clostridia</taxon>
        <taxon>Eubacteriales</taxon>
        <taxon>Peptococcaceae</taxon>
        <taxon>Dehalobacterium</taxon>
    </lineage>
</organism>
<sequence length="71" mass="7847">MITLYGMKCEQGYLRKVESGCQCVNLEKATVVKESGLDGLEALAESAKQAGYKNIRIIEMLLTEGKCIKTF</sequence>
<comment type="caution">
    <text evidence="1">The sequence shown here is derived from an EMBL/GenBank/DDBJ whole genome shotgun (WGS) entry which is preliminary data.</text>
</comment>
<keyword evidence="2" id="KW-1185">Reference proteome</keyword>
<evidence type="ECO:0000313" key="2">
    <source>
        <dbReference type="Proteomes" id="UP001524944"/>
    </source>
</evidence>
<dbReference type="RefSeq" id="WP_089610935.1">
    <property type="nucleotide sequence ID" value="NZ_CP022121.1"/>
</dbReference>
<accession>A0ABT1Y593</accession>